<proteinExistence type="predicted"/>
<evidence type="ECO:0000256" key="2">
    <source>
        <dbReference type="ARBA" id="ARBA00022692"/>
    </source>
</evidence>
<sequence>MTQTISGSRVKLINLQAIYTLWLREMLRFVRMKSRLIGSLGMPFFFLAFLSMGFRDARFGVIDADYTNFLTPGIIGMTLLFSSTFTGISVLWDKEFGFLKEIMVTPVSRSSILLGRIAGGATTTILEALIILILAVPLGFDLRGIYGDSSHRGLVLGMILALIFMILIAATFIAMGVSFASVMEDMTGYTLIMNFIIFPLFFLSGALFPVDNLPPAVRVLAFLDPLTYGVDGLRLCFIGESEIPLALDLLVLLISSLIMLMVGSYLFKHTEVD</sequence>
<evidence type="ECO:0000313" key="7">
    <source>
        <dbReference type="EMBL" id="HEC56415.1"/>
    </source>
</evidence>
<evidence type="ECO:0000259" key="6">
    <source>
        <dbReference type="PROSITE" id="PS51012"/>
    </source>
</evidence>
<feature type="transmembrane region" description="Helical" evidence="5">
    <location>
        <begin position="74"/>
        <end position="92"/>
    </location>
</feature>
<dbReference type="PATRIC" id="fig|1839936.3.peg.738"/>
<dbReference type="STRING" id="1839936.SBU_000729"/>
<keyword evidence="9" id="KW-1185">Reference proteome</keyword>
<keyword evidence="2 5" id="KW-0812">Transmembrane</keyword>
<dbReference type="EMBL" id="DRIE01000010">
    <property type="protein sequence ID" value="HEC56415.1"/>
    <property type="molecule type" value="Genomic_DNA"/>
</dbReference>
<comment type="caution">
    <text evidence="8">The sequence shown here is derived from an EMBL/GenBank/DDBJ whole genome shotgun (WGS) entry which is preliminary data.</text>
</comment>
<dbReference type="InterPro" id="IPR047817">
    <property type="entry name" value="ABC2_TM_bact-type"/>
</dbReference>
<feature type="transmembrane region" description="Helical" evidence="5">
    <location>
        <begin position="155"/>
        <end position="179"/>
    </location>
</feature>
<feature type="domain" description="ABC transmembrane type-2" evidence="6">
    <location>
        <begin position="34"/>
        <end position="270"/>
    </location>
</feature>
<feature type="transmembrane region" description="Helical" evidence="5">
    <location>
        <begin position="249"/>
        <end position="267"/>
    </location>
</feature>
<gene>
    <name evidence="7" type="ORF">ENI32_00785</name>
    <name evidence="8" type="ORF">SBU_000729</name>
</gene>
<evidence type="ECO:0000256" key="3">
    <source>
        <dbReference type="ARBA" id="ARBA00022989"/>
    </source>
</evidence>
<dbReference type="InterPro" id="IPR000412">
    <property type="entry name" value="ABC_2_transport"/>
</dbReference>
<dbReference type="PIRSF" id="PIRSF006648">
    <property type="entry name" value="DrrB"/>
    <property type="match status" value="1"/>
</dbReference>
<dbReference type="GO" id="GO:0043190">
    <property type="term" value="C:ATP-binding cassette (ABC) transporter complex"/>
    <property type="evidence" value="ECO:0007669"/>
    <property type="project" value="InterPro"/>
</dbReference>
<reference evidence="8 9" key="1">
    <citation type="submission" date="2016-05" db="EMBL/GenBank/DDBJ databases">
        <title>Microbial consortia oxidize butane by reversing methanogenesis.</title>
        <authorList>
            <person name="Laso-Perez R."/>
            <person name="Richter M."/>
            <person name="Wegener G."/>
            <person name="Musat F."/>
        </authorList>
    </citation>
    <scope>NUCLEOTIDE SEQUENCE [LARGE SCALE GENOMIC DNA]</scope>
    <source>
        <strain evidence="8">BOX1</strain>
    </source>
</reference>
<dbReference type="PROSITE" id="PS51012">
    <property type="entry name" value="ABC_TM2"/>
    <property type="match status" value="1"/>
</dbReference>
<accession>A0A1F2P4F7</accession>
<evidence type="ECO:0000256" key="4">
    <source>
        <dbReference type="ARBA" id="ARBA00023136"/>
    </source>
</evidence>
<feature type="transmembrane region" description="Helical" evidence="5">
    <location>
        <begin position="191"/>
        <end position="210"/>
    </location>
</feature>
<reference evidence="7" key="2">
    <citation type="journal article" date="2020" name="mSystems">
        <title>Genome- and Community-Level Interaction Insights into Carbon Utilization and Element Cycling Functions of Hydrothermarchaeota in Hydrothermal Sediment.</title>
        <authorList>
            <person name="Zhou Z."/>
            <person name="Liu Y."/>
            <person name="Xu W."/>
            <person name="Pan J."/>
            <person name="Luo Z.H."/>
            <person name="Li M."/>
        </authorList>
    </citation>
    <scope>NUCLEOTIDE SEQUENCE [LARGE SCALE GENOMIC DNA]</scope>
    <source>
        <strain evidence="7">HyVt-386</strain>
    </source>
</reference>
<comment type="subcellular location">
    <subcellularLocation>
        <location evidence="1">Membrane</location>
        <topology evidence="1">Multi-pass membrane protein</topology>
    </subcellularLocation>
</comment>
<dbReference type="AlphaFoldDB" id="A0A1F2P4F7"/>
<keyword evidence="4 5" id="KW-0472">Membrane</keyword>
<organism evidence="8 9">
    <name type="scientific">Candidatus Syntropharchaeum butanivorans</name>
    <dbReference type="NCBI Taxonomy" id="1839936"/>
    <lineage>
        <taxon>Archaea</taxon>
        <taxon>Methanobacteriati</taxon>
        <taxon>Methanobacteriota</taxon>
        <taxon>Stenosarchaea group</taxon>
        <taxon>Methanomicrobia</taxon>
        <taxon>Methanosarcinales</taxon>
        <taxon>ANME-2 cluster</taxon>
        <taxon>Candidatus Syntropharchaeum</taxon>
    </lineage>
</organism>
<evidence type="ECO:0000256" key="5">
    <source>
        <dbReference type="SAM" id="Phobius"/>
    </source>
</evidence>
<dbReference type="InterPro" id="IPR013525">
    <property type="entry name" value="ABC2_TM"/>
</dbReference>
<dbReference type="InterPro" id="IPR051784">
    <property type="entry name" value="Nod_factor_ABC_transporter"/>
</dbReference>
<feature type="transmembrane region" description="Helical" evidence="5">
    <location>
        <begin position="113"/>
        <end position="135"/>
    </location>
</feature>
<dbReference type="PANTHER" id="PTHR43229">
    <property type="entry name" value="NODULATION PROTEIN J"/>
    <property type="match status" value="1"/>
</dbReference>
<keyword evidence="3 5" id="KW-1133">Transmembrane helix</keyword>
<protein>
    <submittedName>
        <fullName evidence="8">Multidrug ABC transporter permease</fullName>
    </submittedName>
</protein>
<dbReference type="GO" id="GO:0140359">
    <property type="term" value="F:ABC-type transporter activity"/>
    <property type="evidence" value="ECO:0007669"/>
    <property type="project" value="InterPro"/>
</dbReference>
<evidence type="ECO:0000313" key="9">
    <source>
        <dbReference type="Proteomes" id="UP000185779"/>
    </source>
</evidence>
<evidence type="ECO:0000256" key="1">
    <source>
        <dbReference type="ARBA" id="ARBA00004141"/>
    </source>
</evidence>
<dbReference type="Proteomes" id="UP000885936">
    <property type="component" value="Unassembled WGS sequence"/>
</dbReference>
<dbReference type="Proteomes" id="UP000185779">
    <property type="component" value="Unassembled WGS sequence"/>
</dbReference>
<dbReference type="Pfam" id="PF01061">
    <property type="entry name" value="ABC2_membrane"/>
    <property type="match status" value="1"/>
</dbReference>
<dbReference type="EMBL" id="LYOR01000003">
    <property type="protein sequence ID" value="OFV66187.1"/>
    <property type="molecule type" value="Genomic_DNA"/>
</dbReference>
<name>A0A1F2P4F7_9EURY</name>
<evidence type="ECO:0000313" key="8">
    <source>
        <dbReference type="EMBL" id="OFV66187.1"/>
    </source>
</evidence>
<dbReference type="PANTHER" id="PTHR43229:SF2">
    <property type="entry name" value="NODULATION PROTEIN J"/>
    <property type="match status" value="1"/>
</dbReference>
<feature type="transmembrane region" description="Helical" evidence="5">
    <location>
        <begin position="36"/>
        <end position="54"/>
    </location>
</feature>